<dbReference type="STRING" id="522772.Dacet_0940"/>
<protein>
    <submittedName>
        <fullName evidence="3">Cytochrome c3</fullName>
    </submittedName>
</protein>
<evidence type="ECO:0000256" key="1">
    <source>
        <dbReference type="SAM" id="SignalP"/>
    </source>
</evidence>
<dbReference type="AlphaFoldDB" id="D4H672"/>
<accession>D4H672</accession>
<feature type="signal peptide" evidence="1">
    <location>
        <begin position="1"/>
        <end position="17"/>
    </location>
</feature>
<dbReference type="InParanoid" id="D4H672"/>
<dbReference type="InterPro" id="IPR036280">
    <property type="entry name" value="Multihaem_cyt_sf"/>
</dbReference>
<dbReference type="Pfam" id="PF14522">
    <property type="entry name" value="Cytochrome_C7"/>
    <property type="match status" value="1"/>
</dbReference>
<keyword evidence="1" id="KW-0732">Signal</keyword>
<evidence type="ECO:0000259" key="2">
    <source>
        <dbReference type="Pfam" id="PF14522"/>
    </source>
</evidence>
<dbReference type="PaxDb" id="522772-Dacet_0940"/>
<reference evidence="3 4" key="1">
    <citation type="journal article" date="2010" name="Stand. Genomic Sci.">
        <title>Complete genome sequence of Denitrovibrio acetiphilus type strain (N2460).</title>
        <authorList>
            <person name="Kiss H."/>
            <person name="Lang E."/>
            <person name="Lapidus A."/>
            <person name="Copeland A."/>
            <person name="Nolan M."/>
            <person name="Glavina Del Rio T."/>
            <person name="Chen F."/>
            <person name="Lucas S."/>
            <person name="Tice H."/>
            <person name="Cheng J.F."/>
            <person name="Han C."/>
            <person name="Goodwin L."/>
            <person name="Pitluck S."/>
            <person name="Liolios K."/>
            <person name="Pati A."/>
            <person name="Ivanova N."/>
            <person name="Mavromatis K."/>
            <person name="Chen A."/>
            <person name="Palaniappan K."/>
            <person name="Land M."/>
            <person name="Hauser L."/>
            <person name="Chang Y.J."/>
            <person name="Jeffries C.D."/>
            <person name="Detter J.C."/>
            <person name="Brettin T."/>
            <person name="Spring S."/>
            <person name="Rohde M."/>
            <person name="Goker M."/>
            <person name="Woyke T."/>
            <person name="Bristow J."/>
            <person name="Eisen J.A."/>
            <person name="Markowitz V."/>
            <person name="Hugenholtz P."/>
            <person name="Kyrpides N.C."/>
            <person name="Klenk H.P."/>
        </authorList>
    </citation>
    <scope>NUCLEOTIDE SEQUENCE [LARGE SCALE GENOMIC DNA]</scope>
    <source>
        <strain evidence="4">DSM 12809 / NBRC 114555 / N2460</strain>
    </source>
</reference>
<dbReference type="SUPFAM" id="SSF48695">
    <property type="entry name" value="Multiheme cytochromes"/>
    <property type="match status" value="1"/>
</dbReference>
<dbReference type="Proteomes" id="UP000002012">
    <property type="component" value="Chromosome"/>
</dbReference>
<feature type="chain" id="PRO_5003058382" evidence="1">
    <location>
        <begin position="18"/>
        <end position="104"/>
    </location>
</feature>
<evidence type="ECO:0000313" key="3">
    <source>
        <dbReference type="EMBL" id="ADD67718.1"/>
    </source>
</evidence>
<dbReference type="InterPro" id="IPR029467">
    <property type="entry name" value="Cyt_c7-like"/>
</dbReference>
<dbReference type="HOGENOM" id="CLU_2105364_0_0_0"/>
<dbReference type="OrthoDB" id="5421852at2"/>
<dbReference type="Gene3D" id="3.90.10.10">
    <property type="entry name" value="Cytochrome C3"/>
    <property type="match status" value="1"/>
</dbReference>
<dbReference type="eggNOG" id="COG3005">
    <property type="taxonomic scope" value="Bacteria"/>
</dbReference>
<dbReference type="EMBL" id="CP001968">
    <property type="protein sequence ID" value="ADD67718.1"/>
    <property type="molecule type" value="Genomic_DNA"/>
</dbReference>
<keyword evidence="4" id="KW-1185">Reference proteome</keyword>
<dbReference type="RefSeq" id="WP_013010249.1">
    <property type="nucleotide sequence ID" value="NC_013943.1"/>
</dbReference>
<proteinExistence type="predicted"/>
<evidence type="ECO:0000313" key="4">
    <source>
        <dbReference type="Proteomes" id="UP000002012"/>
    </source>
</evidence>
<organism evidence="3 4">
    <name type="scientific">Denitrovibrio acetiphilus (strain DSM 12809 / NBRC 114555 / N2460)</name>
    <dbReference type="NCBI Taxonomy" id="522772"/>
    <lineage>
        <taxon>Bacteria</taxon>
        <taxon>Pseudomonadati</taxon>
        <taxon>Deferribacterota</taxon>
        <taxon>Deferribacteres</taxon>
        <taxon>Deferribacterales</taxon>
        <taxon>Geovibrionaceae</taxon>
        <taxon>Denitrovibrio</taxon>
    </lineage>
</organism>
<sequence precursor="true">MKKVLILTFMVPFIAVASIGPSEINLRETWGVQGTRGDVIFKHEFHQDNNSCTDCHKTDEGGKFKPEGEIKGMTNKNAAHKFCWTCHQSKHLPAVKRCDKCHTK</sequence>
<dbReference type="CDD" id="cd08168">
    <property type="entry name" value="Cytochrom_C3"/>
    <property type="match status" value="1"/>
</dbReference>
<dbReference type="KEGG" id="dap:Dacet_0940"/>
<feature type="domain" description="Cytochrome c7-like" evidence="2">
    <location>
        <begin position="39"/>
        <end position="103"/>
    </location>
</feature>
<gene>
    <name evidence="3" type="ordered locus">Dacet_0940</name>
</gene>
<name>D4H672_DENA2</name>